<protein>
    <recommendedName>
        <fullName evidence="2">TOD1/MUCI70 glycosyltransferase-like domain-containing protein</fullName>
    </recommendedName>
</protein>
<organism evidence="3 4">
    <name type="scientific">Lupinus angustifolius</name>
    <name type="common">Narrow-leaved blue lupine</name>
    <dbReference type="NCBI Taxonomy" id="3871"/>
    <lineage>
        <taxon>Eukaryota</taxon>
        <taxon>Viridiplantae</taxon>
        <taxon>Streptophyta</taxon>
        <taxon>Embryophyta</taxon>
        <taxon>Tracheophyta</taxon>
        <taxon>Spermatophyta</taxon>
        <taxon>Magnoliopsida</taxon>
        <taxon>eudicotyledons</taxon>
        <taxon>Gunneridae</taxon>
        <taxon>Pentapetalae</taxon>
        <taxon>rosids</taxon>
        <taxon>fabids</taxon>
        <taxon>Fabales</taxon>
        <taxon>Fabaceae</taxon>
        <taxon>Papilionoideae</taxon>
        <taxon>50 kb inversion clade</taxon>
        <taxon>genistoids sensu lato</taxon>
        <taxon>core genistoids</taxon>
        <taxon>Genisteae</taxon>
        <taxon>Lupinus</taxon>
    </lineage>
</organism>
<sequence length="341" mass="39773">MAHYRNNGELFIERRGIVVAVFNSLGKSCHGSRVLRRGRRFGRFTKHRLPHWVFFLTTLFSISLTVYGLKLFFQAKIESSFSMPDNLQQEQNLQENILVSDVGRSPKSKHRKQQYVDQEEKLPGNDLVEPRFGGHQTLKERKKSFYANNQTLHCGFVKGPLGYLSTGFDLNEKDTAYMFSCKVVVSSCIFGSSDFLRRPTSRLISQYSKDNVCLVMFLDDQTLSKLSSEGNNRDDRGFIGLWKVVTVKNLPYDDMRRTGKVPKFLSQCLFPNARYLIWLDSKMRLNSDRMLMIEYFLWLRNAEYAISNHYDRHCVWEEDFERRASVKLFRHKTVPSPPDTA</sequence>
<evidence type="ECO:0000259" key="2">
    <source>
        <dbReference type="Pfam" id="PF04765"/>
    </source>
</evidence>
<dbReference type="InterPro" id="IPR048354">
    <property type="entry name" value="TOD1_MUCI70_glycTrfase_dom"/>
</dbReference>
<keyword evidence="1" id="KW-1133">Transmembrane helix</keyword>
<dbReference type="InterPro" id="IPR006852">
    <property type="entry name" value="TOD1_MUCI70"/>
</dbReference>
<name>A0A1J7IV83_LUPAN</name>
<feature type="transmembrane region" description="Helical" evidence="1">
    <location>
        <begin position="52"/>
        <end position="73"/>
    </location>
</feature>
<dbReference type="EMBL" id="CM007361">
    <property type="protein sequence ID" value="OIW19167.1"/>
    <property type="molecule type" value="Genomic_DNA"/>
</dbReference>
<evidence type="ECO:0000313" key="4">
    <source>
        <dbReference type="Proteomes" id="UP000188354"/>
    </source>
</evidence>
<dbReference type="Gramene" id="OIW19167">
    <property type="protein sequence ID" value="OIW19167"/>
    <property type="gene ID" value="TanjilG_13949"/>
</dbReference>
<keyword evidence="1" id="KW-0472">Membrane</keyword>
<accession>A0A1J7IV83</accession>
<evidence type="ECO:0000313" key="3">
    <source>
        <dbReference type="EMBL" id="OIW19167.1"/>
    </source>
</evidence>
<dbReference type="OMA" id="NQVIMLP"/>
<dbReference type="PANTHER" id="PTHR12956">
    <property type="entry name" value="ALKALINE CERAMIDASE-RELATED"/>
    <property type="match status" value="1"/>
</dbReference>
<keyword evidence="4" id="KW-1185">Reference proteome</keyword>
<dbReference type="Proteomes" id="UP000188354">
    <property type="component" value="Chromosome LG01"/>
</dbReference>
<dbReference type="Pfam" id="PF04765">
    <property type="entry name" value="TOD1_MUCI70"/>
    <property type="match status" value="1"/>
</dbReference>
<dbReference type="STRING" id="3871.A0A1J7IV83"/>
<evidence type="ECO:0000256" key="1">
    <source>
        <dbReference type="SAM" id="Phobius"/>
    </source>
</evidence>
<gene>
    <name evidence="3" type="ORF">TanjilG_13949</name>
</gene>
<reference evidence="3 4" key="1">
    <citation type="journal article" date="2017" name="Plant Biotechnol. J.">
        <title>A comprehensive draft genome sequence for lupin (Lupinus angustifolius), an emerging health food: insights into plant-microbe interactions and legume evolution.</title>
        <authorList>
            <person name="Hane J.K."/>
            <person name="Ming Y."/>
            <person name="Kamphuis L.G."/>
            <person name="Nelson M.N."/>
            <person name="Garg G."/>
            <person name="Atkins C.A."/>
            <person name="Bayer P.E."/>
            <person name="Bravo A."/>
            <person name="Bringans S."/>
            <person name="Cannon S."/>
            <person name="Edwards D."/>
            <person name="Foley R."/>
            <person name="Gao L.L."/>
            <person name="Harrison M.J."/>
            <person name="Huang W."/>
            <person name="Hurgobin B."/>
            <person name="Li S."/>
            <person name="Liu C.W."/>
            <person name="McGrath A."/>
            <person name="Morahan G."/>
            <person name="Murray J."/>
            <person name="Weller J."/>
            <person name="Jian J."/>
            <person name="Singh K.B."/>
        </authorList>
    </citation>
    <scope>NUCLEOTIDE SEQUENCE [LARGE SCALE GENOMIC DNA]</scope>
    <source>
        <strain evidence="4">cv. Tanjil</strain>
        <tissue evidence="3">Whole plant</tissue>
    </source>
</reference>
<proteinExistence type="predicted"/>
<keyword evidence="1" id="KW-0812">Transmembrane</keyword>
<dbReference type="AlphaFoldDB" id="A0A1J7IV83"/>
<feature type="domain" description="TOD1/MUCI70 glycosyltransferase-like" evidence="2">
    <location>
        <begin position="114"/>
        <end position="327"/>
    </location>
</feature>
<dbReference type="PANTHER" id="PTHR12956:SF27">
    <property type="entry name" value="TRANSMEMBRANE PROTEIN"/>
    <property type="match status" value="1"/>
</dbReference>